<evidence type="ECO:0000313" key="2">
    <source>
        <dbReference type="EMBL" id="CAI9163310.1"/>
    </source>
</evidence>
<reference evidence="2" key="1">
    <citation type="submission" date="2023-04" db="EMBL/GenBank/DDBJ databases">
        <authorList>
            <consortium name="ELIXIR-Norway"/>
        </authorList>
    </citation>
    <scope>NUCLEOTIDE SEQUENCE [LARGE SCALE GENOMIC DNA]</scope>
</reference>
<organism evidence="2 3">
    <name type="scientific">Rangifer tarandus platyrhynchus</name>
    <name type="common">Svalbard reindeer</name>
    <dbReference type="NCBI Taxonomy" id="3082113"/>
    <lineage>
        <taxon>Eukaryota</taxon>
        <taxon>Metazoa</taxon>
        <taxon>Chordata</taxon>
        <taxon>Craniata</taxon>
        <taxon>Vertebrata</taxon>
        <taxon>Euteleostomi</taxon>
        <taxon>Mammalia</taxon>
        <taxon>Eutheria</taxon>
        <taxon>Laurasiatheria</taxon>
        <taxon>Artiodactyla</taxon>
        <taxon>Ruminantia</taxon>
        <taxon>Pecora</taxon>
        <taxon>Cervidae</taxon>
        <taxon>Odocoileinae</taxon>
        <taxon>Rangifer</taxon>
    </lineage>
</organism>
<feature type="compositionally biased region" description="Basic and acidic residues" evidence="1">
    <location>
        <begin position="1"/>
        <end position="23"/>
    </location>
</feature>
<accession>A0ABN8YQF2</accession>
<name>A0ABN8YQF2_RANTA</name>
<protein>
    <submittedName>
        <fullName evidence="2">Uncharacterized protein</fullName>
    </submittedName>
</protein>
<gene>
    <name evidence="2" type="ORF">MRATA1EN1_LOCUS12272</name>
</gene>
<feature type="region of interest" description="Disordered" evidence="1">
    <location>
        <begin position="1"/>
        <end position="111"/>
    </location>
</feature>
<keyword evidence="3" id="KW-1185">Reference proteome</keyword>
<sequence>MGGKGERRGEVPERTGPGRKERPPPAPPRSKSWSPSSRLRVLARPQRLSAHGRNRERPLPRSKGVQGESQGLLWPVGRARGARGAEIRPSAEPQSPAVASDPPPRYLGSRV</sequence>
<dbReference type="EMBL" id="OX459957">
    <property type="protein sequence ID" value="CAI9163310.1"/>
    <property type="molecule type" value="Genomic_DNA"/>
</dbReference>
<evidence type="ECO:0000313" key="3">
    <source>
        <dbReference type="Proteomes" id="UP001176941"/>
    </source>
</evidence>
<evidence type="ECO:0000256" key="1">
    <source>
        <dbReference type="SAM" id="MobiDB-lite"/>
    </source>
</evidence>
<dbReference type="Proteomes" id="UP001176941">
    <property type="component" value="Chromosome 21"/>
</dbReference>
<feature type="compositionally biased region" description="Low complexity" evidence="1">
    <location>
        <begin position="29"/>
        <end position="40"/>
    </location>
</feature>
<proteinExistence type="predicted"/>